<feature type="signal peptide" evidence="1">
    <location>
        <begin position="1"/>
        <end position="27"/>
    </location>
</feature>
<keyword evidence="4" id="KW-1185">Reference proteome</keyword>
<proteinExistence type="predicted"/>
<feature type="chain" id="PRO_5046921266" evidence="1">
    <location>
        <begin position="28"/>
        <end position="485"/>
    </location>
</feature>
<dbReference type="InterPro" id="IPR033900">
    <property type="entry name" value="Gram_neg_porin_domain"/>
</dbReference>
<protein>
    <submittedName>
        <fullName evidence="3">Porin</fullName>
    </submittedName>
</protein>
<dbReference type="Gene3D" id="2.40.160.10">
    <property type="entry name" value="Porin"/>
    <property type="match status" value="1"/>
</dbReference>
<gene>
    <name evidence="3" type="ORF">Bealeia1_01448</name>
</gene>
<reference evidence="3 4" key="1">
    <citation type="journal article" date="2024" name="Environ. Microbiol.">
        <title>Novel evolutionary insights on the interactions of the Holosporales (Alphaproteobacteria) with eukaryotic hosts from comparative genomics.</title>
        <authorList>
            <person name="Giovannini M."/>
            <person name="Petroni G."/>
            <person name="Castelli M."/>
        </authorList>
    </citation>
    <scope>NUCLEOTIDE SEQUENCE [LARGE SCALE GENOMIC DNA]</scope>
    <source>
        <strain evidence="3 4">US_Bl 15I1</strain>
    </source>
</reference>
<dbReference type="Proteomes" id="UP001330434">
    <property type="component" value="Chromosome"/>
</dbReference>
<evidence type="ECO:0000313" key="4">
    <source>
        <dbReference type="Proteomes" id="UP001330434"/>
    </source>
</evidence>
<organism evidence="3 4">
    <name type="scientific">Candidatus Bealeia paramacronuclearis</name>
    <dbReference type="NCBI Taxonomy" id="1921001"/>
    <lineage>
        <taxon>Bacteria</taxon>
        <taxon>Pseudomonadati</taxon>
        <taxon>Pseudomonadota</taxon>
        <taxon>Alphaproteobacteria</taxon>
        <taxon>Holosporales</taxon>
        <taxon>Holosporaceae</taxon>
        <taxon>Candidatus Bealeia</taxon>
    </lineage>
</organism>
<feature type="domain" description="Porin" evidence="2">
    <location>
        <begin position="27"/>
        <end position="432"/>
    </location>
</feature>
<keyword evidence="1" id="KW-0732">Signal</keyword>
<evidence type="ECO:0000313" key="3">
    <source>
        <dbReference type="EMBL" id="WVX67250.1"/>
    </source>
</evidence>
<sequence>MTFNFRHKNYTPLFAMALGAFTSSLSASPSMSAPQLTISGQSTFNAWWFENKQQKYRNDSDFGQGFALGQIFGPGQGLPLDNSQMRGYGRGYLFTMDDSRLKFDVSGKTDPGMDYGFAVLVNTSTEQTSYDKTIKESYIWAGGSWGRLTFGNTDGVEDIMAFGGFDPLGGTGGFDGNFDRVVNFVTGTVTSIDLVGDTGKSTKVMYQTPRYYGFQGGISFTPQTGHQGEAKINSSRDYGKKGELNAFDRRSIAGGLNFLNKWNNGFELGLSGTAIFAKTQPEYTGDNWTLVDTDGQIVATNIGNNSGERKNTASFALGTMMRYAGFELGFEFGNNSRSGQIKDLQVETGGPKTNSGWFIDTGLAYSWGPTKFSIGYMYTKRKAMGLRGTFANGNLEFFKAKNRTNILSTSIDHKLAPGVGVYFEYAHYDMKNEGFNVDAMLHNSLNLAPAATPGVVVSATGGSFTGPVGPKQKSDAFVLGTKVKF</sequence>
<dbReference type="EMBL" id="CP133270">
    <property type="protein sequence ID" value="WVX67250.1"/>
    <property type="molecule type" value="Genomic_DNA"/>
</dbReference>
<dbReference type="SUPFAM" id="SSF56935">
    <property type="entry name" value="Porins"/>
    <property type="match status" value="1"/>
</dbReference>
<dbReference type="RefSeq" id="WP_331256025.1">
    <property type="nucleotide sequence ID" value="NZ_CP133270.1"/>
</dbReference>
<dbReference type="InterPro" id="IPR023614">
    <property type="entry name" value="Porin_dom_sf"/>
</dbReference>
<accession>A0ABZ2C6B5</accession>
<dbReference type="Pfam" id="PF13609">
    <property type="entry name" value="Porin_4"/>
    <property type="match status" value="1"/>
</dbReference>
<evidence type="ECO:0000259" key="2">
    <source>
        <dbReference type="Pfam" id="PF13609"/>
    </source>
</evidence>
<name>A0ABZ2C6B5_9PROT</name>
<evidence type="ECO:0000256" key="1">
    <source>
        <dbReference type="SAM" id="SignalP"/>
    </source>
</evidence>